<evidence type="ECO:0000256" key="1">
    <source>
        <dbReference type="ARBA" id="ARBA00001957"/>
    </source>
</evidence>
<evidence type="ECO:0000313" key="6">
    <source>
        <dbReference type="Proteomes" id="UP001233360"/>
    </source>
</evidence>
<organism evidence="5 6">
    <name type="scientific">Acinetobacter baylyi</name>
    <dbReference type="NCBI Taxonomy" id="202950"/>
    <lineage>
        <taxon>Bacteria</taxon>
        <taxon>Pseudomonadati</taxon>
        <taxon>Pseudomonadota</taxon>
        <taxon>Gammaproteobacteria</taxon>
        <taxon>Moraxellales</taxon>
        <taxon>Moraxellaceae</taxon>
        <taxon>Acinetobacter</taxon>
    </lineage>
</organism>
<dbReference type="Gene3D" id="3.30.559.10">
    <property type="entry name" value="Chloramphenicol acetyltransferase-like domain"/>
    <property type="match status" value="2"/>
</dbReference>
<comment type="cofactor">
    <cofactor evidence="1">
        <name>pantetheine 4'-phosphate</name>
        <dbReference type="ChEBI" id="CHEBI:47942"/>
    </cofactor>
</comment>
<comment type="caution">
    <text evidence="5">The sequence shown here is derived from an EMBL/GenBank/DDBJ whole genome shotgun (WGS) entry which is preliminary data.</text>
</comment>
<evidence type="ECO:0000256" key="3">
    <source>
        <dbReference type="ARBA" id="ARBA00022553"/>
    </source>
</evidence>
<dbReference type="PANTHER" id="PTHR45527">
    <property type="entry name" value="NONRIBOSOMAL PEPTIDE SYNTHETASE"/>
    <property type="match status" value="1"/>
</dbReference>
<evidence type="ECO:0000256" key="2">
    <source>
        <dbReference type="ARBA" id="ARBA00022450"/>
    </source>
</evidence>
<dbReference type="Pfam" id="PF00668">
    <property type="entry name" value="Condensation"/>
    <property type="match status" value="2"/>
</dbReference>
<proteinExistence type="predicted"/>
<protein>
    <submittedName>
        <fullName evidence="5">Nonribosomal peptide synthetase VibF</fullName>
    </submittedName>
</protein>
<dbReference type="InterPro" id="IPR036736">
    <property type="entry name" value="ACP-like_sf"/>
</dbReference>
<dbReference type="InterPro" id="IPR009081">
    <property type="entry name" value="PP-bd_ACP"/>
</dbReference>
<dbReference type="PANTHER" id="PTHR45527:SF1">
    <property type="entry name" value="FATTY ACID SYNTHASE"/>
    <property type="match status" value="1"/>
</dbReference>
<dbReference type="Proteomes" id="UP001233360">
    <property type="component" value="Unassembled WGS sequence"/>
</dbReference>
<dbReference type="SUPFAM" id="SSF52777">
    <property type="entry name" value="CoA-dependent acyltransferases"/>
    <property type="match status" value="4"/>
</dbReference>
<name>A0ABU0UZT4_ACIBI</name>
<keyword evidence="6" id="KW-1185">Reference proteome</keyword>
<dbReference type="InterPro" id="IPR023213">
    <property type="entry name" value="CAT-like_dom_sf"/>
</dbReference>
<keyword evidence="2" id="KW-0596">Phosphopantetheine</keyword>
<dbReference type="SUPFAM" id="SSF47336">
    <property type="entry name" value="ACP-like"/>
    <property type="match status" value="1"/>
</dbReference>
<accession>A0ABU0UZT4</accession>
<dbReference type="RefSeq" id="WP_307004609.1">
    <property type="nucleotide sequence ID" value="NZ_JAUTBK010000002.1"/>
</dbReference>
<dbReference type="Pfam" id="PF00550">
    <property type="entry name" value="PP-binding"/>
    <property type="match status" value="1"/>
</dbReference>
<dbReference type="Gene3D" id="3.30.559.30">
    <property type="entry name" value="Nonribosomal peptide synthetase, condensation domain"/>
    <property type="match status" value="2"/>
</dbReference>
<dbReference type="PROSITE" id="PS50075">
    <property type="entry name" value="CARRIER"/>
    <property type="match status" value="1"/>
</dbReference>
<dbReference type="Gene3D" id="3.40.50.1820">
    <property type="entry name" value="alpha/beta hydrolase"/>
    <property type="match status" value="1"/>
</dbReference>
<dbReference type="SMART" id="SM00823">
    <property type="entry name" value="PKS_PP"/>
    <property type="match status" value="1"/>
</dbReference>
<evidence type="ECO:0000259" key="4">
    <source>
        <dbReference type="PROSITE" id="PS50075"/>
    </source>
</evidence>
<dbReference type="EMBL" id="JAUTBK010000002">
    <property type="protein sequence ID" value="MDQ1210059.1"/>
    <property type="molecule type" value="Genomic_DNA"/>
</dbReference>
<dbReference type="InterPro" id="IPR006162">
    <property type="entry name" value="Ppantetheine_attach_site"/>
</dbReference>
<gene>
    <name evidence="5" type="ORF">QE380_002982</name>
</gene>
<dbReference type="PROSITE" id="PS00012">
    <property type="entry name" value="PHOSPHOPANTETHEINE"/>
    <property type="match status" value="1"/>
</dbReference>
<dbReference type="InterPro" id="IPR029058">
    <property type="entry name" value="AB_hydrolase_fold"/>
</dbReference>
<keyword evidence="3" id="KW-0597">Phosphoprotein</keyword>
<sequence length="1067" mass="121927">MSNQPSIMSDDLLSLFESKLQDIGLSEHISTEAVEHYTENQILNIEKNGMQLSFTEERAWMLHQQDPLASSGPFILAFRLSGKIEISRLSKAIQKLYEGDSNLNLRYDLDDEGILNKYHVEHTPVEVNIHMVKSEQEAIQYLLSWIQKPINLAKAPAIQFTLLPQNHHEVILGILGHHILLDDSAWQPIFTQLSQNYVQSGGVLTASSNSNIELSSKTPAKVLVNSPNALQYWKTIFPTGLNQLDWPKFCRAPNVQASIIQYGQNTIFDYKQKAVRCSSSIPFKGLKQLSEQAQASIFHTVVAQFGGYLNHLFGTQSIDLFVPIVEQYEASSLSQIRSSSNILPIRILRPEYSEQESNIENREKESIVNVRNQILQGMVHNISIEQILSATKTKRNTIPNVLVTQFIDGSQFLKLEQVETSTLIIPPIHSDYDLTLAFQIKADEIHFELTTGEKLSKKIGLLLLEQWIEFLHLDAQQRLEEAAIFAFGHQASPYGSDQEHWAQPTLLVQPQVDASITQLILDEFKQVLMNPNLQADDNFFDFGGHSILATRVIGKLQTQHGLLIKIADFFNAPTALELSQCVEYLSDRVKDSSVADDDREIVAPLTLLQKAFMGFSNQGRDAMYNIPFAFRFSETVNEQAFYDAFLDILKRHHVMRSIFVQADQGEIFQTVIPMDRLNQHPWFWGSEHQVGQSAQQILRAEANHSFDLMQEFPIRVRFMKDEQGQHILSMLLYHIAMDEWSSGILMRELIQAYTSRVDGKAPIWEKTSRQFHEYAMAQDDSALQAHIQYWMNTIGKIKKQQPLLPAYRNDVDMPPPENNLDDVSGAAVEFNFTAIQVDQLYALARQYRSSLFYVVYAALLLTTYYLGAGKKVLSGTSVACRQDPNYQDTLGYFTNVVMHYIQFNESLSIKDLVNQVQNNIFKAQEYADIPFAIVEDNIRAEGEEWTESPYEVYVQLHAQNALTGVFQLNSGDEIGFELIEPERDTAKFGLHFEVYEEPSSEKERLRVVINYRVNRYNETQIQLIRQVAQQVLESFIHIDTQSEECMQIDVMEIRHQLSKIQLPELAI</sequence>
<dbReference type="InterPro" id="IPR020806">
    <property type="entry name" value="PKS_PP-bd"/>
</dbReference>
<feature type="domain" description="Carrier" evidence="4">
    <location>
        <begin position="511"/>
        <end position="586"/>
    </location>
</feature>
<dbReference type="InterPro" id="IPR001242">
    <property type="entry name" value="Condensation_dom"/>
</dbReference>
<reference evidence="5 6" key="1">
    <citation type="submission" date="2023-07" db="EMBL/GenBank/DDBJ databases">
        <title>Functional and genomic diversity of the sorghum phyllosphere microbiome.</title>
        <authorList>
            <person name="Shade A."/>
        </authorList>
    </citation>
    <scope>NUCLEOTIDE SEQUENCE [LARGE SCALE GENOMIC DNA]</scope>
    <source>
        <strain evidence="5 6">SORGH_AS_0887</strain>
    </source>
</reference>
<evidence type="ECO:0000313" key="5">
    <source>
        <dbReference type="EMBL" id="MDQ1210059.1"/>
    </source>
</evidence>